<dbReference type="PANTHER" id="PTHR23076:SF97">
    <property type="entry name" value="ATP-DEPENDENT ZINC METALLOPROTEASE YME1L1"/>
    <property type="match status" value="1"/>
</dbReference>
<dbReference type="AlphaFoldDB" id="A0AA43ZCY0"/>
<dbReference type="Proteomes" id="UP001155840">
    <property type="component" value="Unassembled WGS sequence"/>
</dbReference>
<dbReference type="GO" id="GO:0005524">
    <property type="term" value="F:ATP binding"/>
    <property type="evidence" value="ECO:0007669"/>
    <property type="project" value="InterPro"/>
</dbReference>
<comment type="caution">
    <text evidence="2">The sequence shown here is derived from an EMBL/GenBank/DDBJ whole genome shotgun (WGS) entry which is preliminary data.</text>
</comment>
<accession>A0AA43ZCY0</accession>
<dbReference type="PANTHER" id="PTHR23076">
    <property type="entry name" value="METALLOPROTEASE M41 FTSH"/>
    <property type="match status" value="1"/>
</dbReference>
<feature type="domain" description="Peptidase M41" evidence="1">
    <location>
        <begin position="81"/>
        <end position="245"/>
    </location>
</feature>
<dbReference type="GO" id="GO:0004222">
    <property type="term" value="F:metalloendopeptidase activity"/>
    <property type="evidence" value="ECO:0007669"/>
    <property type="project" value="InterPro"/>
</dbReference>
<keyword evidence="2" id="KW-0378">Hydrolase</keyword>
<keyword evidence="2" id="KW-0645">Protease</keyword>
<dbReference type="GO" id="GO:0005886">
    <property type="term" value="C:plasma membrane"/>
    <property type="evidence" value="ECO:0007669"/>
    <property type="project" value="TreeGrafter"/>
</dbReference>
<gene>
    <name evidence="2" type="ORF">G8E10_00380</name>
</gene>
<dbReference type="Gene3D" id="1.20.58.760">
    <property type="entry name" value="Peptidase M41"/>
    <property type="match status" value="1"/>
</dbReference>
<dbReference type="InterPro" id="IPR000642">
    <property type="entry name" value="Peptidase_M41"/>
</dbReference>
<evidence type="ECO:0000259" key="1">
    <source>
        <dbReference type="Pfam" id="PF01434"/>
    </source>
</evidence>
<name>A0AA43ZCY0_9HYPH</name>
<dbReference type="Pfam" id="PF01434">
    <property type="entry name" value="Peptidase_M41"/>
    <property type="match status" value="1"/>
</dbReference>
<evidence type="ECO:0000313" key="2">
    <source>
        <dbReference type="EMBL" id="NHT74206.1"/>
    </source>
</evidence>
<dbReference type="EMBL" id="JAANCM010000001">
    <property type="protein sequence ID" value="NHT74206.1"/>
    <property type="molecule type" value="Genomic_DNA"/>
</dbReference>
<dbReference type="GO" id="GO:0030163">
    <property type="term" value="P:protein catabolic process"/>
    <property type="evidence" value="ECO:0007669"/>
    <property type="project" value="TreeGrafter"/>
</dbReference>
<dbReference type="GO" id="GO:0004176">
    <property type="term" value="F:ATP-dependent peptidase activity"/>
    <property type="evidence" value="ECO:0007669"/>
    <property type="project" value="InterPro"/>
</dbReference>
<evidence type="ECO:0000313" key="3">
    <source>
        <dbReference type="Proteomes" id="UP001155840"/>
    </source>
</evidence>
<dbReference type="InterPro" id="IPR037219">
    <property type="entry name" value="Peptidase_M41-like"/>
</dbReference>
<dbReference type="Gene3D" id="1.10.8.60">
    <property type="match status" value="1"/>
</dbReference>
<dbReference type="SUPFAM" id="SSF140990">
    <property type="entry name" value="FtsH protease domain-like"/>
    <property type="match status" value="1"/>
</dbReference>
<dbReference type="GO" id="GO:0006508">
    <property type="term" value="P:proteolysis"/>
    <property type="evidence" value="ECO:0007669"/>
    <property type="project" value="UniProtKB-KW"/>
</dbReference>
<protein>
    <submittedName>
        <fullName evidence="2">ATP-dependent Zn protease</fullName>
    </submittedName>
</protein>
<sequence>MTTTSNASGLQPTDALAPETAPLLRQLATRAMGMTGADIERIVRQARLTARREKRPLRYDDIEAGLRNHRPTLPYDVRWRYAIHEAGHAVVHHALGLGDVTGLTIDANDGGYNILNFSGGSAGTLAWHENMMAMLMAGRAAELLLLTSASTGSAGADHSDLAKATDLGLAMETKLGFGGVRPLLYLSHPVPEQALTSDRNLANRVHVRIETGLELAMEVIKLNRPPMDALVRALFGAQALDGPAVMAILRRSYD</sequence>
<organism evidence="2 3">
    <name type="scientific">Ferranicluibacter rubi</name>
    <dbReference type="NCBI Taxonomy" id="2715133"/>
    <lineage>
        <taxon>Bacteria</taxon>
        <taxon>Pseudomonadati</taxon>
        <taxon>Pseudomonadota</taxon>
        <taxon>Alphaproteobacteria</taxon>
        <taxon>Hyphomicrobiales</taxon>
        <taxon>Rhizobiaceae</taxon>
        <taxon>Ferranicluibacter</taxon>
    </lineage>
</organism>
<reference evidence="2" key="1">
    <citation type="submission" date="2020-03" db="EMBL/GenBank/DDBJ databases">
        <title>Ferranicluibacter endophyticum gen. nov., sp. nov., a new genus isolated from Rubus ulmifolius Schott. stem.</title>
        <authorList>
            <person name="Roca-Couso R."/>
            <person name="Flores-Felix J.D."/>
            <person name="Igual J.M."/>
            <person name="Rivas R."/>
        </authorList>
    </citation>
    <scope>NUCLEOTIDE SEQUENCE</scope>
    <source>
        <strain evidence="2">CRRU44</strain>
    </source>
</reference>
<proteinExistence type="predicted"/>
<keyword evidence="3" id="KW-1185">Reference proteome</keyword>